<dbReference type="Proteomes" id="UP000829196">
    <property type="component" value="Unassembled WGS sequence"/>
</dbReference>
<evidence type="ECO:0000256" key="1">
    <source>
        <dbReference type="SAM" id="MobiDB-lite"/>
    </source>
</evidence>
<reference evidence="2" key="1">
    <citation type="journal article" date="2022" name="Front. Genet.">
        <title>Chromosome-Scale Assembly of the Dendrobium nobile Genome Provides Insights Into the Molecular Mechanism of the Biosynthesis of the Medicinal Active Ingredient of Dendrobium.</title>
        <authorList>
            <person name="Xu Q."/>
            <person name="Niu S.-C."/>
            <person name="Li K.-L."/>
            <person name="Zheng P.-J."/>
            <person name="Zhang X.-J."/>
            <person name="Jia Y."/>
            <person name="Liu Y."/>
            <person name="Niu Y.-X."/>
            <person name="Yu L.-H."/>
            <person name="Chen D.-F."/>
            <person name="Zhang G.-Q."/>
        </authorList>
    </citation>
    <scope>NUCLEOTIDE SEQUENCE</scope>
    <source>
        <tissue evidence="2">Leaf</tissue>
    </source>
</reference>
<evidence type="ECO:0000313" key="2">
    <source>
        <dbReference type="EMBL" id="KAI0505068.1"/>
    </source>
</evidence>
<dbReference type="OrthoDB" id="767544at2759"/>
<name>A0A8T3B7P0_DENNO</name>
<keyword evidence="3" id="KW-1185">Reference proteome</keyword>
<dbReference type="Pfam" id="PF12609">
    <property type="entry name" value="DUF3774"/>
    <property type="match status" value="1"/>
</dbReference>
<dbReference type="EMBL" id="JAGYWB010000011">
    <property type="protein sequence ID" value="KAI0505068.1"/>
    <property type="molecule type" value="Genomic_DNA"/>
</dbReference>
<dbReference type="AlphaFoldDB" id="A0A8T3B7P0"/>
<evidence type="ECO:0008006" key="4">
    <source>
        <dbReference type="Google" id="ProtNLM"/>
    </source>
</evidence>
<gene>
    <name evidence="2" type="ORF">KFK09_016025</name>
</gene>
<feature type="region of interest" description="Disordered" evidence="1">
    <location>
        <begin position="93"/>
        <end position="114"/>
    </location>
</feature>
<comment type="caution">
    <text evidence="2">The sequence shown here is derived from an EMBL/GenBank/DDBJ whole genome shotgun (WGS) entry which is preliminary data.</text>
</comment>
<dbReference type="PANTHER" id="PTHR33090">
    <property type="entry name" value="DUF3774 DOMAIN PROTEIN-RELATED"/>
    <property type="match status" value="1"/>
</dbReference>
<accession>A0A8T3B7P0</accession>
<protein>
    <recommendedName>
        <fullName evidence="4">Wound-responsive family protein</fullName>
    </recommendedName>
</protein>
<organism evidence="2 3">
    <name type="scientific">Dendrobium nobile</name>
    <name type="common">Orchid</name>
    <dbReference type="NCBI Taxonomy" id="94219"/>
    <lineage>
        <taxon>Eukaryota</taxon>
        <taxon>Viridiplantae</taxon>
        <taxon>Streptophyta</taxon>
        <taxon>Embryophyta</taxon>
        <taxon>Tracheophyta</taxon>
        <taxon>Spermatophyta</taxon>
        <taxon>Magnoliopsida</taxon>
        <taxon>Liliopsida</taxon>
        <taxon>Asparagales</taxon>
        <taxon>Orchidaceae</taxon>
        <taxon>Epidendroideae</taxon>
        <taxon>Malaxideae</taxon>
        <taxon>Dendrobiinae</taxon>
        <taxon>Dendrobium</taxon>
    </lineage>
</organism>
<sequence>MPPVSVPGFYKSSPHTLLLPSSKKAKQAKKDSTVFFFSYLFSVLTIRREQAMASANKASWIVPASISTVETLKDQGGLCRWKHTMRSLHQKAKNEMGSFSQARRTPSSSSSIIGGSELLNTRAEEAKRAEESFRKVMYLSSWGPN</sequence>
<evidence type="ECO:0000313" key="3">
    <source>
        <dbReference type="Proteomes" id="UP000829196"/>
    </source>
</evidence>
<proteinExistence type="predicted"/>
<feature type="compositionally biased region" description="Polar residues" evidence="1">
    <location>
        <begin position="97"/>
        <end position="106"/>
    </location>
</feature>
<dbReference type="InterPro" id="IPR022251">
    <property type="entry name" value="DUF3774_wound-induced"/>
</dbReference>